<dbReference type="EMBL" id="CP130144">
    <property type="protein sequence ID" value="WNZ45961.1"/>
    <property type="molecule type" value="Genomic_DNA"/>
</dbReference>
<feature type="signal peptide" evidence="2">
    <location>
        <begin position="1"/>
        <end position="29"/>
    </location>
</feature>
<organism evidence="3">
    <name type="scientific">Leptolyngbya boryana CZ1</name>
    <dbReference type="NCBI Taxonomy" id="3060204"/>
    <lineage>
        <taxon>Bacteria</taxon>
        <taxon>Bacillati</taxon>
        <taxon>Cyanobacteriota</taxon>
        <taxon>Cyanophyceae</taxon>
        <taxon>Leptolyngbyales</taxon>
        <taxon>Leptolyngbyaceae</taxon>
        <taxon>Leptolyngbya group</taxon>
        <taxon>Leptolyngbya</taxon>
    </lineage>
</organism>
<reference evidence="3" key="2">
    <citation type="submission" date="2023-07" db="EMBL/GenBank/DDBJ databases">
        <authorList>
            <person name="Bai X.-H."/>
            <person name="Wang H.-H."/>
            <person name="Wang J."/>
            <person name="Ma M.-Y."/>
            <person name="Hu H.-H."/>
            <person name="Song Z.-L."/>
            <person name="Ma H.-G."/>
            <person name="Fan Y."/>
            <person name="Du C.-Y."/>
            <person name="Xu J.-C."/>
        </authorList>
    </citation>
    <scope>NUCLEOTIDE SEQUENCE</scope>
    <source>
        <strain evidence="3">CZ1</strain>
    </source>
</reference>
<feature type="region of interest" description="Disordered" evidence="1">
    <location>
        <begin position="169"/>
        <end position="193"/>
    </location>
</feature>
<name>A0AA96WTZ2_LEPBY</name>
<evidence type="ECO:0000256" key="1">
    <source>
        <dbReference type="SAM" id="MobiDB-lite"/>
    </source>
</evidence>
<dbReference type="Pfam" id="PF11832">
    <property type="entry name" value="DUF3352"/>
    <property type="match status" value="1"/>
</dbReference>
<dbReference type="InterPro" id="IPR021787">
    <property type="entry name" value="DUF3352"/>
</dbReference>
<evidence type="ECO:0000313" key="3">
    <source>
        <dbReference type="EMBL" id="WNZ45961.1"/>
    </source>
</evidence>
<protein>
    <submittedName>
        <fullName evidence="3">DUF3352 domain-containing protein</fullName>
    </submittedName>
</protein>
<keyword evidence="2" id="KW-0732">Signal</keyword>
<sequence length="599" mass="66100">MLLKRSALSTLAVLSLASFSDLSVRPAQAVTAPTPVVAPLTQPTRISLSTILPSETLGVVLVNTQDDRWQELSQFQLFPDGFAFPGSLLYPTEKDASFEKDIKPWLGEQFGVAFLSAKSIVTISDVKDPAALAQYVDRVKKSRKKAPKETQYKGVTILEFEAEKIPIQAEPKATVKKPQPDAPEPDSEDSSFVPTQPKFAIAVLPNHFVSSTSTEAIQELLDAQGKLSENPKFQKFQQNPKALKSIVTLYGEYGKFLKAFTQLNQQQIEELTKKNPNLPVPPVLDPSLLDPLAKFYDTAEGFVWAESTGLRAQFAVNLTQSVPENLLTPLTTRNQILSRLPEVNYMMSNSQNLALYWQALTLGLESQPSWKKNLEQSRKWMQDFIGVDDRDIFPWMNGEYAIFAYPTRQGFIPSISPGLDIAFGMMVQTDDRAAAEAGLKKFQEFVTPRLGQALVHQSTLAGQPVTSFGSIEKGRSLNFLSHGWTDEQTLVMLFGGGSMSEFSPTPTRTLPQSANFKSAIAPFPDANLGYFYVNQGAFMSFLNTAAFPMIFGASRSSNPFATQLQDSLSSIRSISGASSIKDNQVQFEGFLSLASRLNR</sequence>
<evidence type="ECO:0000256" key="2">
    <source>
        <dbReference type="SAM" id="SignalP"/>
    </source>
</evidence>
<reference evidence="3" key="1">
    <citation type="journal article" date="2023" name="Plants (Basel)">
        <title>Genomic Analysis of Leptolyngbya boryana CZ1 Reveals Efficient Carbon Fixation Modules.</title>
        <authorList>
            <person name="Bai X."/>
            <person name="Wang H."/>
            <person name="Cheng W."/>
            <person name="Wang J."/>
            <person name="Ma M."/>
            <person name="Hu H."/>
            <person name="Song Z."/>
            <person name="Ma H."/>
            <person name="Fan Y."/>
            <person name="Du C."/>
            <person name="Xu J."/>
        </authorList>
    </citation>
    <scope>NUCLEOTIDE SEQUENCE</scope>
    <source>
        <strain evidence="3">CZ1</strain>
    </source>
</reference>
<proteinExistence type="predicted"/>
<dbReference type="AlphaFoldDB" id="A0AA96WTZ2"/>
<accession>A0AA96WTZ2</accession>
<gene>
    <name evidence="3" type="ORF">Q2T42_29660</name>
</gene>
<feature type="chain" id="PRO_5041684901" evidence="2">
    <location>
        <begin position="30"/>
        <end position="599"/>
    </location>
</feature>
<dbReference type="RefSeq" id="WP_316427316.1">
    <property type="nucleotide sequence ID" value="NZ_CP130144.1"/>
</dbReference>